<dbReference type="GO" id="GO:0000278">
    <property type="term" value="P:mitotic cell cycle"/>
    <property type="evidence" value="ECO:0007669"/>
    <property type="project" value="UniProtKB-ARBA"/>
</dbReference>
<dbReference type="InterPro" id="IPR050561">
    <property type="entry name" value="PTP"/>
</dbReference>
<dbReference type="SMART" id="SM00404">
    <property type="entry name" value="PTPc_motif"/>
    <property type="match status" value="1"/>
</dbReference>
<evidence type="ECO:0000313" key="17">
    <source>
        <dbReference type="EMBL" id="KAF9518410.1"/>
    </source>
</evidence>
<feature type="domain" description="Tyrosine specific protein phosphatases" evidence="16">
    <location>
        <begin position="216"/>
        <end position="281"/>
    </location>
</feature>
<dbReference type="GO" id="GO:0005737">
    <property type="term" value="C:cytoplasm"/>
    <property type="evidence" value="ECO:0007669"/>
    <property type="project" value="UniProtKB-SubCell"/>
</dbReference>
<dbReference type="PANTHER" id="PTHR23339">
    <property type="entry name" value="TYROSINE SPECIFIC PROTEIN PHOSPHATASE AND DUAL SPECIFICITY PROTEIN PHOSPHATASE"/>
    <property type="match status" value="1"/>
</dbReference>
<keyword evidence="9" id="KW-0378">Hydrolase</keyword>
<dbReference type="InterPro" id="IPR044506">
    <property type="entry name" value="CDC14_C"/>
</dbReference>
<dbReference type="InterPro" id="IPR029260">
    <property type="entry name" value="DSPn"/>
</dbReference>
<dbReference type="PROSITE" id="PS00383">
    <property type="entry name" value="TYR_PHOSPHATASE_1"/>
    <property type="match status" value="1"/>
</dbReference>
<sequence length="536" mass="59798">MIYRACIYFHEFLEDEGLKSHRLVLYSSNDPKRKANAALLMALYLIVHRRPPWEAFRPIAELEFMPFRDAGRGRSDFNTSIHDCLWGFWKAQRNDLINMNNFSVEDYEYYEKVENGDWNWITPGFIAFASPTDAAWIRQQKNPSEASPSKLGTLSFNRKLPQPYQNCLEYFEERSIKLVVRLNNPLYDKVTFEERGMEHLELYFDDGTNPTDEIVREFISRSEAVHEAGGVVAVHCKAGLGRTGTLIGAYLIYKYDFTANEAIAFMRIARPGCVVGPQQQYLYQQQLTWAKWAALDQARKEMQASAIATDVARVVTPPIEEKPLPTVPPAYPGTPTRPSLASMTSAAEVEALLPPGQPRKTPTGKRIALEMLEDDEDQESDASDDSVLGQKAKNGTTARGNAPVTKQLRSVSPSGKTTIKTTTAVAGAPTRASARTVPNTTSRVTRASTRMQNGASSPRKGSAPSSGAVTSRIIPISLGQRPPSRIREEPPPTRVRADYPCCVSTSCTPVYCNIDPSYHCVRHRRLPSSDPHPRAE</sequence>
<evidence type="ECO:0000259" key="16">
    <source>
        <dbReference type="PROSITE" id="PS50056"/>
    </source>
</evidence>
<keyword evidence="7" id="KW-0132">Cell division</keyword>
<feature type="domain" description="Tyrosine-protein phosphatase" evidence="15">
    <location>
        <begin position="142"/>
        <end position="295"/>
    </location>
</feature>
<dbReference type="GO" id="GO:0005730">
    <property type="term" value="C:nucleolus"/>
    <property type="evidence" value="ECO:0007669"/>
    <property type="project" value="UniProtKB-ARBA"/>
</dbReference>
<feature type="region of interest" description="Disordered" evidence="14">
    <location>
        <begin position="319"/>
        <end position="342"/>
    </location>
</feature>
<dbReference type="InterPro" id="IPR016130">
    <property type="entry name" value="Tyr_Pase_AS"/>
</dbReference>
<evidence type="ECO:0000256" key="7">
    <source>
        <dbReference type="ARBA" id="ARBA00022618"/>
    </source>
</evidence>
<dbReference type="InterPro" id="IPR020422">
    <property type="entry name" value="TYR_PHOSPHATASE_DUAL_dom"/>
</dbReference>
<feature type="compositionally biased region" description="Polar residues" evidence="14">
    <location>
        <begin position="436"/>
        <end position="456"/>
    </location>
</feature>
<dbReference type="GO" id="GO:0004725">
    <property type="term" value="F:protein tyrosine phosphatase activity"/>
    <property type="evidence" value="ECO:0007669"/>
    <property type="project" value="UniProtKB-EC"/>
</dbReference>
<feature type="compositionally biased region" description="Basic and acidic residues" evidence="14">
    <location>
        <begin position="485"/>
        <end position="494"/>
    </location>
</feature>
<dbReference type="Gene3D" id="3.90.190.10">
    <property type="entry name" value="Protein tyrosine phosphatase superfamily"/>
    <property type="match status" value="2"/>
</dbReference>
<dbReference type="GO" id="GO:0005816">
    <property type="term" value="C:spindle pole body"/>
    <property type="evidence" value="ECO:0007669"/>
    <property type="project" value="UniProtKB-ARBA"/>
</dbReference>
<dbReference type="CDD" id="cd14499">
    <property type="entry name" value="CDC14_C"/>
    <property type="match status" value="1"/>
</dbReference>
<evidence type="ECO:0000256" key="6">
    <source>
        <dbReference type="ARBA" id="ARBA00022553"/>
    </source>
</evidence>
<keyword evidence="5" id="KW-0963">Cytoplasm</keyword>
<dbReference type="GO" id="GO:0033554">
    <property type="term" value="P:cellular response to stress"/>
    <property type="evidence" value="ECO:0007669"/>
    <property type="project" value="UniProtKB-ARBA"/>
</dbReference>
<dbReference type="EC" id="3.1.3.48" evidence="4"/>
<evidence type="ECO:0000256" key="10">
    <source>
        <dbReference type="ARBA" id="ARBA00022912"/>
    </source>
</evidence>
<dbReference type="Pfam" id="PF00782">
    <property type="entry name" value="DSPc"/>
    <property type="match status" value="1"/>
</dbReference>
<evidence type="ECO:0000256" key="3">
    <source>
        <dbReference type="ARBA" id="ARBA00007315"/>
    </source>
</evidence>
<evidence type="ECO:0000256" key="9">
    <source>
        <dbReference type="ARBA" id="ARBA00022801"/>
    </source>
</evidence>
<dbReference type="EMBL" id="MU128925">
    <property type="protein sequence ID" value="KAF9518410.1"/>
    <property type="molecule type" value="Genomic_DNA"/>
</dbReference>
<comment type="caution">
    <text evidence="17">The sequence shown here is derived from an EMBL/GenBank/DDBJ whole genome shotgun (WGS) entry which is preliminary data.</text>
</comment>
<evidence type="ECO:0000256" key="4">
    <source>
        <dbReference type="ARBA" id="ARBA00013064"/>
    </source>
</evidence>
<dbReference type="FunFam" id="3.90.190.10:FF:000038">
    <property type="entry name" value="Tyrosine-protein phosphatase CDC14"/>
    <property type="match status" value="1"/>
</dbReference>
<keyword evidence="13" id="KW-0131">Cell cycle</keyword>
<feature type="compositionally biased region" description="Acidic residues" evidence="14">
    <location>
        <begin position="373"/>
        <end position="384"/>
    </location>
</feature>
<reference evidence="17" key="1">
    <citation type="journal article" date="2020" name="Nat. Commun.">
        <title>Large-scale genome sequencing of mycorrhizal fungi provides insights into the early evolution of symbiotic traits.</title>
        <authorList>
            <person name="Miyauchi S."/>
            <person name="Kiss E."/>
            <person name="Kuo A."/>
            <person name="Drula E."/>
            <person name="Kohler A."/>
            <person name="Sanchez-Garcia M."/>
            <person name="Morin E."/>
            <person name="Andreopoulos B."/>
            <person name="Barry K.W."/>
            <person name="Bonito G."/>
            <person name="Buee M."/>
            <person name="Carver A."/>
            <person name="Chen C."/>
            <person name="Cichocki N."/>
            <person name="Clum A."/>
            <person name="Culley D."/>
            <person name="Crous P.W."/>
            <person name="Fauchery L."/>
            <person name="Girlanda M."/>
            <person name="Hayes R.D."/>
            <person name="Keri Z."/>
            <person name="LaButti K."/>
            <person name="Lipzen A."/>
            <person name="Lombard V."/>
            <person name="Magnuson J."/>
            <person name="Maillard F."/>
            <person name="Murat C."/>
            <person name="Nolan M."/>
            <person name="Ohm R.A."/>
            <person name="Pangilinan J."/>
            <person name="Pereira M.F."/>
            <person name="Perotto S."/>
            <person name="Peter M."/>
            <person name="Pfister S."/>
            <person name="Riley R."/>
            <person name="Sitrit Y."/>
            <person name="Stielow J.B."/>
            <person name="Szollosi G."/>
            <person name="Zifcakova L."/>
            <person name="Stursova M."/>
            <person name="Spatafora J.W."/>
            <person name="Tedersoo L."/>
            <person name="Vaario L.M."/>
            <person name="Yamada A."/>
            <person name="Yan M."/>
            <person name="Wang P."/>
            <person name="Xu J."/>
            <person name="Bruns T."/>
            <person name="Baldrian P."/>
            <person name="Vilgalys R."/>
            <person name="Dunand C."/>
            <person name="Henrissat B."/>
            <person name="Grigoriev I.V."/>
            <person name="Hibbett D."/>
            <person name="Nagy L.G."/>
            <person name="Martin F.M."/>
        </authorList>
    </citation>
    <scope>NUCLEOTIDE SEQUENCE</scope>
    <source>
        <strain evidence="17">UP504</strain>
    </source>
</reference>
<dbReference type="GO" id="GO:0051321">
    <property type="term" value="P:meiotic cell cycle"/>
    <property type="evidence" value="ECO:0007669"/>
    <property type="project" value="UniProtKB-KW"/>
</dbReference>
<organism evidence="17 18">
    <name type="scientific">Hydnum rufescens UP504</name>
    <dbReference type="NCBI Taxonomy" id="1448309"/>
    <lineage>
        <taxon>Eukaryota</taxon>
        <taxon>Fungi</taxon>
        <taxon>Dikarya</taxon>
        <taxon>Basidiomycota</taxon>
        <taxon>Agaricomycotina</taxon>
        <taxon>Agaricomycetes</taxon>
        <taxon>Cantharellales</taxon>
        <taxon>Hydnaceae</taxon>
        <taxon>Hydnum</taxon>
    </lineage>
</organism>
<dbReference type="Proteomes" id="UP000886523">
    <property type="component" value="Unassembled WGS sequence"/>
</dbReference>
<dbReference type="PROSITE" id="PS50054">
    <property type="entry name" value="TYR_PHOSPHATASE_DUAL"/>
    <property type="match status" value="1"/>
</dbReference>
<dbReference type="GO" id="GO:0032954">
    <property type="term" value="P:regulation of cytokinetic process"/>
    <property type="evidence" value="ECO:0007669"/>
    <property type="project" value="UniProtKB-ARBA"/>
</dbReference>
<keyword evidence="18" id="KW-1185">Reference proteome</keyword>
<evidence type="ECO:0000256" key="5">
    <source>
        <dbReference type="ARBA" id="ARBA00022490"/>
    </source>
</evidence>
<evidence type="ECO:0000256" key="11">
    <source>
        <dbReference type="ARBA" id="ARBA00023242"/>
    </source>
</evidence>
<comment type="similarity">
    <text evidence="3">Belongs to the protein-tyrosine phosphatase family. Non-receptor class CDC14 subfamily.</text>
</comment>
<keyword evidence="11" id="KW-0539">Nucleus</keyword>
<comment type="subcellular location">
    <subcellularLocation>
        <location evidence="2">Cytoplasm</location>
    </subcellularLocation>
    <subcellularLocation>
        <location evidence="1">Nucleus</location>
    </subcellularLocation>
</comment>
<dbReference type="SMART" id="SM00195">
    <property type="entry name" value="DSPc"/>
    <property type="match status" value="1"/>
</dbReference>
<protein>
    <recommendedName>
        <fullName evidence="4">protein-tyrosine-phosphatase</fullName>
        <ecNumber evidence="4">3.1.3.48</ecNumber>
    </recommendedName>
</protein>
<evidence type="ECO:0000256" key="1">
    <source>
        <dbReference type="ARBA" id="ARBA00004123"/>
    </source>
</evidence>
<gene>
    <name evidence="17" type="ORF">BS47DRAFT_297949</name>
</gene>
<evidence type="ECO:0000313" key="18">
    <source>
        <dbReference type="Proteomes" id="UP000886523"/>
    </source>
</evidence>
<dbReference type="InterPro" id="IPR029021">
    <property type="entry name" value="Prot-tyrosine_phosphatase-like"/>
</dbReference>
<feature type="compositionally biased region" description="Polar residues" evidence="14">
    <location>
        <begin position="407"/>
        <end position="424"/>
    </location>
</feature>
<feature type="region of interest" description="Disordered" evidence="14">
    <location>
        <begin position="373"/>
        <end position="494"/>
    </location>
</feature>
<accession>A0A9P6E1F1</accession>
<dbReference type="InterPro" id="IPR000387">
    <property type="entry name" value="Tyr_Pase_dom"/>
</dbReference>
<dbReference type="PROSITE" id="PS50056">
    <property type="entry name" value="TYR_PHOSPHATASE_2"/>
    <property type="match status" value="1"/>
</dbReference>
<evidence type="ECO:0000256" key="2">
    <source>
        <dbReference type="ARBA" id="ARBA00004496"/>
    </source>
</evidence>
<evidence type="ECO:0000259" key="15">
    <source>
        <dbReference type="PROSITE" id="PS50054"/>
    </source>
</evidence>
<keyword evidence="6" id="KW-0597">Phosphoprotein</keyword>
<proteinExistence type="inferred from homology"/>
<evidence type="ECO:0000256" key="12">
    <source>
        <dbReference type="ARBA" id="ARBA00023254"/>
    </source>
</evidence>
<dbReference type="SUPFAM" id="SSF52799">
    <property type="entry name" value="(Phosphotyrosine protein) phosphatases II"/>
    <property type="match status" value="2"/>
</dbReference>
<keyword evidence="10" id="KW-0904">Protein phosphatase</keyword>
<dbReference type="InterPro" id="IPR003595">
    <property type="entry name" value="Tyr_Pase_cat"/>
</dbReference>
<dbReference type="AlphaFoldDB" id="A0A9P6E1F1"/>
<dbReference type="Pfam" id="PF14671">
    <property type="entry name" value="DSPn"/>
    <property type="match status" value="1"/>
</dbReference>
<dbReference type="CDD" id="cd17657">
    <property type="entry name" value="CDC14_N"/>
    <property type="match status" value="1"/>
</dbReference>
<keyword evidence="8" id="KW-0498">Mitosis</keyword>
<evidence type="ECO:0000256" key="14">
    <source>
        <dbReference type="SAM" id="MobiDB-lite"/>
    </source>
</evidence>
<name>A0A9P6E1F1_9AGAM</name>
<evidence type="ECO:0000256" key="13">
    <source>
        <dbReference type="ARBA" id="ARBA00023306"/>
    </source>
</evidence>
<dbReference type="OrthoDB" id="5632at2759"/>
<dbReference type="GO" id="GO:0051301">
    <property type="term" value="P:cell division"/>
    <property type="evidence" value="ECO:0007669"/>
    <property type="project" value="UniProtKB-KW"/>
</dbReference>
<evidence type="ECO:0000256" key="8">
    <source>
        <dbReference type="ARBA" id="ARBA00022776"/>
    </source>
</evidence>
<dbReference type="GO" id="GO:0007096">
    <property type="term" value="P:regulation of exit from mitosis"/>
    <property type="evidence" value="ECO:0007669"/>
    <property type="project" value="UniProtKB-ARBA"/>
</dbReference>
<dbReference type="InterPro" id="IPR000340">
    <property type="entry name" value="Dual-sp_phosphatase_cat-dom"/>
</dbReference>
<keyword evidence="12" id="KW-0469">Meiosis</keyword>